<proteinExistence type="predicted"/>
<keyword evidence="1" id="KW-0812">Transmembrane</keyword>
<feature type="transmembrane region" description="Helical" evidence="1">
    <location>
        <begin position="71"/>
        <end position="93"/>
    </location>
</feature>
<keyword evidence="1" id="KW-1133">Transmembrane helix</keyword>
<keyword evidence="3" id="KW-1185">Reference proteome</keyword>
<keyword evidence="1" id="KW-0472">Membrane</keyword>
<name>A0A1B0B715_9MUSC</name>
<accession>A0A1B0B715</accession>
<protein>
    <submittedName>
        <fullName evidence="2">Uncharacterized protein</fullName>
    </submittedName>
</protein>
<dbReference type="VEuPathDB" id="VectorBase:GPPI020911"/>
<dbReference type="AlphaFoldDB" id="A0A1B0B715"/>
<reference evidence="3" key="1">
    <citation type="submission" date="2015-01" db="EMBL/GenBank/DDBJ databases">
        <authorList>
            <person name="Aksoy S."/>
            <person name="Warren W."/>
            <person name="Wilson R.K."/>
        </authorList>
    </citation>
    <scope>NUCLEOTIDE SEQUENCE [LARGE SCALE GENOMIC DNA]</scope>
    <source>
        <strain evidence="3">IAEA</strain>
    </source>
</reference>
<evidence type="ECO:0000313" key="2">
    <source>
        <dbReference type="EnsemblMetazoa" id="GPPI020911-PA"/>
    </source>
</evidence>
<reference evidence="2" key="2">
    <citation type="submission" date="2020-05" db="UniProtKB">
        <authorList>
            <consortium name="EnsemblMetazoa"/>
        </authorList>
    </citation>
    <scope>IDENTIFICATION</scope>
    <source>
        <strain evidence="2">IAEA</strain>
    </source>
</reference>
<evidence type="ECO:0000313" key="3">
    <source>
        <dbReference type="Proteomes" id="UP000092460"/>
    </source>
</evidence>
<dbReference type="Proteomes" id="UP000092460">
    <property type="component" value="Unassembled WGS sequence"/>
</dbReference>
<sequence length="120" mass="13972">MHKRTSFRKVLGVLAPRVKSEFDHQKFVCYPLNIGRTSLCERKHYIYLYGRRPLNLILYTFCDEHRNKRSLVALVYVISSCNAFLVCITHSGIDINDDDDDEDDLAKSIINESVWKNAFS</sequence>
<organism evidence="2 3">
    <name type="scientific">Glossina palpalis gambiensis</name>
    <dbReference type="NCBI Taxonomy" id="67801"/>
    <lineage>
        <taxon>Eukaryota</taxon>
        <taxon>Metazoa</taxon>
        <taxon>Ecdysozoa</taxon>
        <taxon>Arthropoda</taxon>
        <taxon>Hexapoda</taxon>
        <taxon>Insecta</taxon>
        <taxon>Pterygota</taxon>
        <taxon>Neoptera</taxon>
        <taxon>Endopterygota</taxon>
        <taxon>Diptera</taxon>
        <taxon>Brachycera</taxon>
        <taxon>Muscomorpha</taxon>
        <taxon>Hippoboscoidea</taxon>
        <taxon>Glossinidae</taxon>
        <taxon>Glossina</taxon>
    </lineage>
</organism>
<dbReference type="EMBL" id="JXJN01009333">
    <property type="status" value="NOT_ANNOTATED_CDS"/>
    <property type="molecule type" value="Genomic_DNA"/>
</dbReference>
<dbReference type="EnsemblMetazoa" id="GPPI020911-RA">
    <property type="protein sequence ID" value="GPPI020911-PA"/>
    <property type="gene ID" value="GPPI020911"/>
</dbReference>
<evidence type="ECO:0000256" key="1">
    <source>
        <dbReference type="SAM" id="Phobius"/>
    </source>
</evidence>